<reference evidence="5" key="1">
    <citation type="submission" date="2017-05" db="EMBL/GenBank/DDBJ databases">
        <authorList>
            <person name="Sharma S."/>
            <person name="Sidhu C."/>
            <person name="Pinnaka A.K."/>
        </authorList>
    </citation>
    <scope>NUCLEOTIDE SEQUENCE [LARGE SCALE GENOMIC DNA]</scope>
    <source>
        <strain evidence="5">AK93</strain>
    </source>
</reference>
<keyword evidence="2" id="KW-0597">Phosphoprotein</keyword>
<evidence type="ECO:0000256" key="2">
    <source>
        <dbReference type="ARBA" id="ARBA00022553"/>
    </source>
</evidence>
<dbReference type="Proteomes" id="UP000256763">
    <property type="component" value="Unassembled WGS sequence"/>
</dbReference>
<dbReference type="InterPro" id="IPR016035">
    <property type="entry name" value="Acyl_Trfase/lysoPLipase"/>
</dbReference>
<protein>
    <recommendedName>
        <fullName evidence="3">Malonyl-CoA:ACP transacylase (MAT) domain-containing protein</fullName>
    </recommendedName>
</protein>
<keyword evidence="5" id="KW-1185">Reference proteome</keyword>
<dbReference type="InterPro" id="IPR050091">
    <property type="entry name" value="PKS_NRPS_Biosynth_Enz"/>
</dbReference>
<feature type="domain" description="Malonyl-CoA:ACP transacylase (MAT)" evidence="3">
    <location>
        <begin position="21"/>
        <end position="300"/>
    </location>
</feature>
<evidence type="ECO:0000313" key="5">
    <source>
        <dbReference type="Proteomes" id="UP000256763"/>
    </source>
</evidence>
<dbReference type="AlphaFoldDB" id="A0A3E0WP62"/>
<comment type="caution">
    <text evidence="4">The sequence shown here is derived from an EMBL/GenBank/DDBJ whole genome shotgun (WGS) entry which is preliminary data.</text>
</comment>
<dbReference type="InterPro" id="IPR014043">
    <property type="entry name" value="Acyl_transferase_dom"/>
</dbReference>
<dbReference type="GO" id="GO:0004312">
    <property type="term" value="F:fatty acid synthase activity"/>
    <property type="evidence" value="ECO:0007669"/>
    <property type="project" value="TreeGrafter"/>
</dbReference>
<keyword evidence="1" id="KW-0596">Phosphopantetheine</keyword>
<dbReference type="Gene3D" id="3.40.366.10">
    <property type="entry name" value="Malonyl-Coenzyme A Acyl Carrier Protein, domain 2"/>
    <property type="match status" value="1"/>
</dbReference>
<dbReference type="PANTHER" id="PTHR43775:SF37">
    <property type="entry name" value="SI:DKEY-61P9.11"/>
    <property type="match status" value="1"/>
</dbReference>
<dbReference type="InterPro" id="IPR001227">
    <property type="entry name" value="Ac_transferase_dom_sf"/>
</dbReference>
<evidence type="ECO:0000256" key="1">
    <source>
        <dbReference type="ARBA" id="ARBA00022450"/>
    </source>
</evidence>
<gene>
    <name evidence="4" type="ORF">CAL65_14630</name>
</gene>
<dbReference type="GO" id="GO:0006633">
    <property type="term" value="P:fatty acid biosynthetic process"/>
    <property type="evidence" value="ECO:0007669"/>
    <property type="project" value="TreeGrafter"/>
</dbReference>
<dbReference type="EMBL" id="NFZW01000015">
    <property type="protein sequence ID" value="RFA34598.1"/>
    <property type="molecule type" value="Genomic_DNA"/>
</dbReference>
<dbReference type="Pfam" id="PF00698">
    <property type="entry name" value="Acyl_transf_1"/>
    <property type="match status" value="1"/>
</dbReference>
<dbReference type="SMART" id="SM00827">
    <property type="entry name" value="PKS_AT"/>
    <property type="match status" value="1"/>
</dbReference>
<name>A0A3E0WP62_9GAMM</name>
<accession>A0A3E0WP62</accession>
<dbReference type="SUPFAM" id="SSF52151">
    <property type="entry name" value="FabD/lysophospholipase-like"/>
    <property type="match status" value="1"/>
</dbReference>
<evidence type="ECO:0000313" key="4">
    <source>
        <dbReference type="EMBL" id="RFA34598.1"/>
    </source>
</evidence>
<evidence type="ECO:0000259" key="3">
    <source>
        <dbReference type="SMART" id="SM00827"/>
    </source>
</evidence>
<proteinExistence type="predicted"/>
<sequence>MPVSGPWPARARGRRTTIQPLFGIPQARRRRAERTRSGNERLLRAWLADPEEHRRAVCERAELLQPLIFLLSRATALQLMDWGVQPRALIGHSLGEYVAVCVAGAVRLREALLLVQERGRLEDDKAPIGAMLVAELTWEEAQAYECVDDRNGADAWVSRAGNNSRRHVLFSGGRGAVAQLEQRLAKDGVRYQRLPNRKANHTPMMEAAAQPLARLARLIEWSEPVLPVYSTVGGARLGRDRLAEPGYWVSHSILPVRFADALDAARCDAGCQVFLEVGPPAGLAGLAGHHLRRTTLSLRWRRSQGAAKRSSGGYC</sequence>
<dbReference type="PANTHER" id="PTHR43775">
    <property type="entry name" value="FATTY ACID SYNTHASE"/>
    <property type="match status" value="1"/>
</dbReference>
<organism evidence="4 5">
    <name type="scientific">Alkalilimnicola ehrlichii</name>
    <dbReference type="NCBI Taxonomy" id="351052"/>
    <lineage>
        <taxon>Bacteria</taxon>
        <taxon>Pseudomonadati</taxon>
        <taxon>Pseudomonadota</taxon>
        <taxon>Gammaproteobacteria</taxon>
        <taxon>Chromatiales</taxon>
        <taxon>Ectothiorhodospiraceae</taxon>
        <taxon>Alkalilimnicola</taxon>
    </lineage>
</organism>